<protein>
    <submittedName>
        <fullName evidence="1">Uncharacterized protein</fullName>
    </submittedName>
</protein>
<keyword evidence="2" id="KW-1185">Reference proteome</keyword>
<dbReference type="Proteomes" id="UP000692816">
    <property type="component" value="Unassembled WGS sequence"/>
</dbReference>
<dbReference type="RefSeq" id="WP_176396405.1">
    <property type="nucleotide sequence ID" value="NZ_CP088025.1"/>
</dbReference>
<evidence type="ECO:0000313" key="1">
    <source>
        <dbReference type="EMBL" id="MBO1435488.1"/>
    </source>
</evidence>
<gene>
    <name evidence="1" type="ORF">J4P68_40230</name>
</gene>
<accession>A0ABS3MVJ4</accession>
<dbReference type="Gene3D" id="1.10.740.10">
    <property type="entry name" value="Transferase Inhibitor Protein From Tn5, Chain"/>
    <property type="match status" value="1"/>
</dbReference>
<name>A0ABS3MVJ4_9BRAD</name>
<organism evidence="1 2">
    <name type="scientific">Bradyrhizobium quebecense</name>
    <dbReference type="NCBI Taxonomy" id="2748629"/>
    <lineage>
        <taxon>Bacteria</taxon>
        <taxon>Pseudomonadati</taxon>
        <taxon>Pseudomonadota</taxon>
        <taxon>Alphaproteobacteria</taxon>
        <taxon>Hyphomicrobiales</taxon>
        <taxon>Nitrobacteraceae</taxon>
        <taxon>Bradyrhizobium</taxon>
    </lineage>
</organism>
<dbReference type="EMBL" id="JAGEPA010000002">
    <property type="protein sequence ID" value="MBO1435488.1"/>
    <property type="molecule type" value="Genomic_DNA"/>
</dbReference>
<evidence type="ECO:0000313" key="2">
    <source>
        <dbReference type="Proteomes" id="UP000692816"/>
    </source>
</evidence>
<comment type="caution">
    <text evidence="1">The sequence shown here is derived from an EMBL/GenBank/DDBJ whole genome shotgun (WGS) entry which is preliminary data.</text>
</comment>
<sequence length="111" mass="12264">MSDGGHTITAEMEETSVKGLHYIDVRDDKGAMMKAALEIKFKRIAEMVLTDTEIAFDELISDADNRRCRPGTLAFYLTKLARLGGHLARNVVIWRGLSRLTDIELGAAGNV</sequence>
<reference evidence="1" key="1">
    <citation type="journal article" date="2021" name="Int. J. Syst. Evol. Microbiol.">
        <title>Bradyrhizobium septentrionale sp. nov. (sv. septentrionale) and Bradyrhizobium quebecense sp. nov. (sv. septentrionale) associated with legumes native to Canada possess rearranged symbiosis genes and numerous insertion sequences.</title>
        <authorList>
            <person name="Bromfield E.S.P."/>
            <person name="Cloutier S."/>
        </authorList>
    </citation>
    <scope>NUCLEOTIDE SEQUENCE</scope>
    <source>
        <strain evidence="1">12S5</strain>
    </source>
</reference>
<proteinExistence type="predicted"/>
<dbReference type="InterPro" id="IPR014737">
    <property type="entry name" value="Transposase_Tn5-like_C"/>
</dbReference>